<dbReference type="Pfam" id="PF00528">
    <property type="entry name" value="BPD_transp_1"/>
    <property type="match status" value="1"/>
</dbReference>
<dbReference type="SUPFAM" id="SSF161098">
    <property type="entry name" value="MetI-like"/>
    <property type="match status" value="1"/>
</dbReference>
<dbReference type="PANTHER" id="PTHR30183:SF8">
    <property type="entry name" value="MOLYBDENUM TRANSPORT SYSTEM PERMEASE"/>
    <property type="match status" value="1"/>
</dbReference>
<feature type="transmembrane region" description="Helical" evidence="11">
    <location>
        <begin position="46"/>
        <end position="68"/>
    </location>
</feature>
<dbReference type="InterPro" id="IPR000515">
    <property type="entry name" value="MetI-like"/>
</dbReference>
<dbReference type="PANTHER" id="PTHR30183">
    <property type="entry name" value="MOLYBDENUM TRANSPORT SYSTEM PERMEASE PROTEIN MODB"/>
    <property type="match status" value="1"/>
</dbReference>
<feature type="transmembrane region" description="Helical" evidence="11">
    <location>
        <begin position="20"/>
        <end position="39"/>
    </location>
</feature>
<evidence type="ECO:0000256" key="4">
    <source>
        <dbReference type="ARBA" id="ARBA00022448"/>
    </source>
</evidence>
<sequence>MPNLTGADWSAIRLTLELAAVSTMLLLLLGTPLAWWLACTRSRWKGVVGAVVALPLVLPPTVIGFYLLVAMGPNGPLGRLTEALGLGLLPFSFSGLVVGSVVYSLPFVVQPLANAFEAIGRRPLEVAATLRAGPWDRFFNVALPLARPGFVTATILGFAHTVGEFGVVLMIGGNLPDRTRVVSVAIYDHVEALEYAQAHWLSGGMLAFSFVVLLVLYGRRRGNAGGGVG</sequence>
<evidence type="ECO:0000313" key="15">
    <source>
        <dbReference type="Proteomes" id="UP000321192"/>
    </source>
</evidence>
<dbReference type="Proteomes" id="UP000321192">
    <property type="component" value="Unassembled WGS sequence"/>
</dbReference>
<dbReference type="NCBIfam" id="TIGR02141">
    <property type="entry name" value="modB_ABC"/>
    <property type="match status" value="1"/>
</dbReference>
<dbReference type="InterPro" id="IPR011867">
    <property type="entry name" value="ModB_ABC"/>
</dbReference>
<proteinExistence type="inferred from homology"/>
<keyword evidence="5" id="KW-1003">Cell membrane</keyword>
<evidence type="ECO:0000256" key="12">
    <source>
        <dbReference type="RuleBase" id="RU365097"/>
    </source>
</evidence>
<comment type="caution">
    <text evidence="14">The sequence shown here is derived from an EMBL/GenBank/DDBJ whole genome shotgun (WGS) entry which is preliminary data.</text>
</comment>
<comment type="function">
    <text evidence="1 12">Part of the binding-protein-dependent transport system for molybdenum; probably responsible for the translocation of the substrate across the membrane.</text>
</comment>
<dbReference type="Gene3D" id="1.10.3720.10">
    <property type="entry name" value="MetI-like"/>
    <property type="match status" value="1"/>
</dbReference>
<feature type="domain" description="ABC transmembrane type-1" evidence="13">
    <location>
        <begin position="12"/>
        <end position="218"/>
    </location>
</feature>
<dbReference type="PROSITE" id="PS50928">
    <property type="entry name" value="ABC_TM1"/>
    <property type="match status" value="1"/>
</dbReference>
<evidence type="ECO:0000256" key="11">
    <source>
        <dbReference type="RuleBase" id="RU363032"/>
    </source>
</evidence>
<feature type="transmembrane region" description="Helical" evidence="11">
    <location>
        <begin position="150"/>
        <end position="171"/>
    </location>
</feature>
<dbReference type="GO" id="GO:0015098">
    <property type="term" value="F:molybdate ion transmembrane transporter activity"/>
    <property type="evidence" value="ECO:0007669"/>
    <property type="project" value="UniProtKB-UniRule"/>
</dbReference>
<evidence type="ECO:0000256" key="7">
    <source>
        <dbReference type="ARBA" id="ARBA00022519"/>
    </source>
</evidence>
<evidence type="ECO:0000256" key="10">
    <source>
        <dbReference type="ARBA" id="ARBA00023136"/>
    </source>
</evidence>
<gene>
    <name evidence="14" type="primary">modB</name>
    <name evidence="14" type="ORF">E6Q80_00075</name>
</gene>
<evidence type="ECO:0000313" key="14">
    <source>
        <dbReference type="EMBL" id="TXH92615.1"/>
    </source>
</evidence>
<keyword evidence="6 12" id="KW-0500">Molybdenum</keyword>
<evidence type="ECO:0000256" key="5">
    <source>
        <dbReference type="ARBA" id="ARBA00022475"/>
    </source>
</evidence>
<keyword evidence="9 11" id="KW-1133">Transmembrane helix</keyword>
<evidence type="ECO:0000256" key="3">
    <source>
        <dbReference type="ARBA" id="ARBA00007069"/>
    </source>
</evidence>
<evidence type="ECO:0000259" key="13">
    <source>
        <dbReference type="PROSITE" id="PS50928"/>
    </source>
</evidence>
<reference evidence="14 15" key="1">
    <citation type="submission" date="2018-09" db="EMBL/GenBank/DDBJ databases">
        <title>Metagenome Assembled Genomes from an Advanced Water Purification Facility.</title>
        <authorList>
            <person name="Stamps B.W."/>
            <person name="Spear J.R."/>
        </authorList>
    </citation>
    <scope>NUCLEOTIDE SEQUENCE [LARGE SCALE GENOMIC DNA]</scope>
    <source>
        <strain evidence="14">Bin_27_1</strain>
    </source>
</reference>
<protein>
    <recommendedName>
        <fullName evidence="12">Molybdenum transport system permease</fullName>
    </recommendedName>
</protein>
<feature type="transmembrane region" description="Helical" evidence="11">
    <location>
        <begin position="198"/>
        <end position="217"/>
    </location>
</feature>
<accession>A0A5C7TBZ1</accession>
<dbReference type="AlphaFoldDB" id="A0A5C7TBZ1"/>
<dbReference type="CDD" id="cd06261">
    <property type="entry name" value="TM_PBP2"/>
    <property type="match status" value="1"/>
</dbReference>
<evidence type="ECO:0000256" key="8">
    <source>
        <dbReference type="ARBA" id="ARBA00022692"/>
    </source>
</evidence>
<dbReference type="EMBL" id="SSFD01000003">
    <property type="protein sequence ID" value="TXH92615.1"/>
    <property type="molecule type" value="Genomic_DNA"/>
</dbReference>
<organism evidence="14 15">
    <name type="scientific">Thauera aminoaromatica</name>
    <dbReference type="NCBI Taxonomy" id="164330"/>
    <lineage>
        <taxon>Bacteria</taxon>
        <taxon>Pseudomonadati</taxon>
        <taxon>Pseudomonadota</taxon>
        <taxon>Betaproteobacteria</taxon>
        <taxon>Rhodocyclales</taxon>
        <taxon>Zoogloeaceae</taxon>
        <taxon>Thauera</taxon>
    </lineage>
</organism>
<evidence type="ECO:0000256" key="2">
    <source>
        <dbReference type="ARBA" id="ARBA00004429"/>
    </source>
</evidence>
<evidence type="ECO:0000256" key="1">
    <source>
        <dbReference type="ARBA" id="ARBA00002949"/>
    </source>
</evidence>
<keyword evidence="10 11" id="KW-0472">Membrane</keyword>
<dbReference type="FunFam" id="1.10.3720.10:FF:000054">
    <property type="entry name" value="Molybdenum transport system permease"/>
    <property type="match status" value="1"/>
</dbReference>
<evidence type="ECO:0000256" key="6">
    <source>
        <dbReference type="ARBA" id="ARBA00022505"/>
    </source>
</evidence>
<keyword evidence="4 11" id="KW-0813">Transport</keyword>
<dbReference type="GO" id="GO:0005886">
    <property type="term" value="C:plasma membrane"/>
    <property type="evidence" value="ECO:0007669"/>
    <property type="project" value="UniProtKB-SubCell"/>
</dbReference>
<evidence type="ECO:0000256" key="9">
    <source>
        <dbReference type="ARBA" id="ARBA00022989"/>
    </source>
</evidence>
<keyword evidence="7 12" id="KW-0997">Cell inner membrane</keyword>
<keyword evidence="8 11" id="KW-0812">Transmembrane</keyword>
<name>A0A5C7TBZ1_THASP</name>
<dbReference type="InterPro" id="IPR035906">
    <property type="entry name" value="MetI-like_sf"/>
</dbReference>
<dbReference type="RefSeq" id="WP_043742550.1">
    <property type="nucleotide sequence ID" value="NZ_SSFD01000003.1"/>
</dbReference>
<feature type="transmembrane region" description="Helical" evidence="11">
    <location>
        <begin position="88"/>
        <end position="109"/>
    </location>
</feature>
<comment type="subcellular location">
    <subcellularLocation>
        <location evidence="2 12">Cell inner membrane</location>
        <topology evidence="2 12">Multi-pass membrane protein</topology>
    </subcellularLocation>
    <subcellularLocation>
        <location evidence="11">Cell membrane</location>
        <topology evidence="11">Multi-pass membrane protein</topology>
    </subcellularLocation>
</comment>
<comment type="similarity">
    <text evidence="3 12">Belongs to the binding-protein-dependent transport system permease family. CysTW subfamily.</text>
</comment>